<dbReference type="EMBL" id="JAHKNI010000001">
    <property type="protein sequence ID" value="MBU3060412.1"/>
    <property type="molecule type" value="Genomic_DNA"/>
</dbReference>
<feature type="transmembrane region" description="Helical" evidence="6">
    <location>
        <begin position="12"/>
        <end position="33"/>
    </location>
</feature>
<dbReference type="SUPFAM" id="SSF103473">
    <property type="entry name" value="MFS general substrate transporter"/>
    <property type="match status" value="1"/>
</dbReference>
<keyword evidence="5 6" id="KW-0472">Membrane</keyword>
<dbReference type="Gene3D" id="1.20.1250.20">
    <property type="entry name" value="MFS general substrate transporter like domains"/>
    <property type="match status" value="1"/>
</dbReference>
<keyword evidence="3 6" id="KW-0812">Transmembrane</keyword>
<evidence type="ECO:0000256" key="1">
    <source>
        <dbReference type="ARBA" id="ARBA00004651"/>
    </source>
</evidence>
<evidence type="ECO:0000256" key="5">
    <source>
        <dbReference type="ARBA" id="ARBA00023136"/>
    </source>
</evidence>
<keyword evidence="2" id="KW-1003">Cell membrane</keyword>
<keyword evidence="8" id="KW-1185">Reference proteome</keyword>
<feature type="transmembrane region" description="Helical" evidence="6">
    <location>
        <begin position="220"/>
        <end position="244"/>
    </location>
</feature>
<dbReference type="InterPro" id="IPR011701">
    <property type="entry name" value="MFS"/>
</dbReference>
<evidence type="ECO:0000256" key="2">
    <source>
        <dbReference type="ARBA" id="ARBA00022475"/>
    </source>
</evidence>
<proteinExistence type="predicted"/>
<dbReference type="Pfam" id="PF07690">
    <property type="entry name" value="MFS_1"/>
    <property type="match status" value="1"/>
</dbReference>
<feature type="transmembrane region" description="Helical" evidence="6">
    <location>
        <begin position="256"/>
        <end position="278"/>
    </location>
</feature>
<dbReference type="Proteomes" id="UP000733379">
    <property type="component" value="Unassembled WGS sequence"/>
</dbReference>
<dbReference type="InterPro" id="IPR036259">
    <property type="entry name" value="MFS_trans_sf"/>
</dbReference>
<feature type="transmembrane region" description="Helical" evidence="6">
    <location>
        <begin position="45"/>
        <end position="63"/>
    </location>
</feature>
<dbReference type="PANTHER" id="PTHR23513">
    <property type="entry name" value="INTEGRAL MEMBRANE EFFLUX PROTEIN-RELATED"/>
    <property type="match status" value="1"/>
</dbReference>
<feature type="transmembrane region" description="Helical" evidence="6">
    <location>
        <begin position="159"/>
        <end position="184"/>
    </location>
</feature>
<comment type="subcellular location">
    <subcellularLocation>
        <location evidence="1">Cell membrane</location>
        <topology evidence="1">Multi-pass membrane protein</topology>
    </subcellularLocation>
</comment>
<feature type="transmembrane region" description="Helical" evidence="6">
    <location>
        <begin position="285"/>
        <end position="303"/>
    </location>
</feature>
<evidence type="ECO:0000313" key="8">
    <source>
        <dbReference type="Proteomes" id="UP000733379"/>
    </source>
</evidence>
<evidence type="ECO:0000256" key="6">
    <source>
        <dbReference type="SAM" id="Phobius"/>
    </source>
</evidence>
<dbReference type="RefSeq" id="WP_215915281.1">
    <property type="nucleotide sequence ID" value="NZ_JAHKNI010000001.1"/>
</dbReference>
<feature type="transmembrane region" description="Helical" evidence="6">
    <location>
        <begin position="309"/>
        <end position="328"/>
    </location>
</feature>
<organism evidence="7 8">
    <name type="scientific">Nocardia albiluteola</name>
    <dbReference type="NCBI Taxonomy" id="2842303"/>
    <lineage>
        <taxon>Bacteria</taxon>
        <taxon>Bacillati</taxon>
        <taxon>Actinomycetota</taxon>
        <taxon>Actinomycetes</taxon>
        <taxon>Mycobacteriales</taxon>
        <taxon>Nocardiaceae</taxon>
        <taxon>Nocardia</taxon>
    </lineage>
</organism>
<reference evidence="7 8" key="1">
    <citation type="submission" date="2021-06" db="EMBL/GenBank/DDBJ databases">
        <title>Actinomycetes sequencing.</title>
        <authorList>
            <person name="Shan Q."/>
        </authorList>
    </citation>
    <scope>NUCLEOTIDE SEQUENCE [LARGE SCALE GENOMIC DNA]</scope>
    <source>
        <strain evidence="7 8">NEAU-G5</strain>
    </source>
</reference>
<feature type="transmembrane region" description="Helical" evidence="6">
    <location>
        <begin position="340"/>
        <end position="359"/>
    </location>
</feature>
<name>A0ABS6AQW5_9NOCA</name>
<accession>A0ABS6AQW5</accession>
<dbReference type="PANTHER" id="PTHR23513:SF6">
    <property type="entry name" value="MAJOR FACILITATOR SUPERFAMILY ASSOCIATED DOMAIN-CONTAINING PROTEIN"/>
    <property type="match status" value="1"/>
</dbReference>
<comment type="caution">
    <text evidence="7">The sequence shown here is derived from an EMBL/GenBank/DDBJ whole genome shotgun (WGS) entry which is preliminary data.</text>
</comment>
<protein>
    <submittedName>
        <fullName evidence="7">MFS transporter</fullName>
    </submittedName>
</protein>
<feature type="transmembrane region" description="Helical" evidence="6">
    <location>
        <begin position="365"/>
        <end position="388"/>
    </location>
</feature>
<feature type="transmembrane region" description="Helical" evidence="6">
    <location>
        <begin position="84"/>
        <end position="113"/>
    </location>
</feature>
<keyword evidence="4 6" id="KW-1133">Transmembrane helix</keyword>
<sequence length="426" mass="45234">MPDTSILKNQNFLLLWSGNAITFVGTCGVRIAYPLMALTLTGSPVAASWVGFAMTLPEFIFQVPSGVAADYRNRRQTLVKCQKYGLMATLLAAVVVVVTPPGLTLLLMVSAFVEGAAQVFFATSELGLVRDIVSVEERPAAFALVEAEESIATVVGRGFGAVALGAARSLPFLANAATYLYALWSLSKIRSSPQEEVHGPSIWDWSSARSGMQFLRADPFLRSIAAILTATNFIFEIVVLLTSMDIRNGGGPVWEIGVVLGAPGLGGIVSAAPTMWLARRADTKIALTITLWAWFLMLVIMAMCPTPAMLAVSLVGIGAFWTFSNVAMTLYRVRVVPEAMLGRVVGATMLVQCSGMAAGSLLAGYILSMLGTSATGWLLVVAMLILALKTRRLEEPAAGLLKEATPAVAPTAAAAHRTPWSPKPRA</sequence>
<evidence type="ECO:0000256" key="4">
    <source>
        <dbReference type="ARBA" id="ARBA00022989"/>
    </source>
</evidence>
<evidence type="ECO:0000256" key="3">
    <source>
        <dbReference type="ARBA" id="ARBA00022692"/>
    </source>
</evidence>
<gene>
    <name evidence="7" type="ORF">KO481_02600</name>
</gene>
<evidence type="ECO:0000313" key="7">
    <source>
        <dbReference type="EMBL" id="MBU3060412.1"/>
    </source>
</evidence>
<dbReference type="CDD" id="cd06173">
    <property type="entry name" value="MFS_MefA_like"/>
    <property type="match status" value="1"/>
</dbReference>